<dbReference type="SUPFAM" id="SSF54211">
    <property type="entry name" value="Ribosomal protein S5 domain 2-like"/>
    <property type="match status" value="1"/>
</dbReference>
<protein>
    <submittedName>
        <fullName evidence="1">UDP-3-O-acyl N-acetylglucosamine deacetylase</fullName>
    </submittedName>
</protein>
<evidence type="ECO:0000313" key="1">
    <source>
        <dbReference type="EMBL" id="EQD73783.1"/>
    </source>
</evidence>
<dbReference type="Gene3D" id="3.30.1700.10">
    <property type="entry name" value="lpxc deacetylase, domain 2"/>
    <property type="match status" value="1"/>
</dbReference>
<dbReference type="Pfam" id="PF03331">
    <property type="entry name" value="LpxC"/>
    <property type="match status" value="1"/>
</dbReference>
<dbReference type="EMBL" id="AUZX01003483">
    <property type="protein sequence ID" value="EQD73783.1"/>
    <property type="molecule type" value="Genomic_DNA"/>
</dbReference>
<sequence>MQAAGMAKGGSFQNALVYGEEGLLNPQAQTFDNEFVRHKILDFLGDMRLAGAPIVGKFTVRRGGHAFHTKFLAHLISENLLTEIEHEPVYEKSPMELALHWA</sequence>
<reference evidence="1" key="2">
    <citation type="journal article" date="2014" name="ISME J.">
        <title>Microbial stratification in low pH oxic and suboxic macroscopic growths along an acid mine drainage.</title>
        <authorList>
            <person name="Mendez-Garcia C."/>
            <person name="Mesa V."/>
            <person name="Sprenger R.R."/>
            <person name="Richter M."/>
            <person name="Diez M.S."/>
            <person name="Solano J."/>
            <person name="Bargiela R."/>
            <person name="Golyshina O.V."/>
            <person name="Manteca A."/>
            <person name="Ramos J.L."/>
            <person name="Gallego J.R."/>
            <person name="Llorente I."/>
            <person name="Martins Dos Santos V.A."/>
            <person name="Jensen O.N."/>
            <person name="Pelaez A.I."/>
            <person name="Sanchez J."/>
            <person name="Ferrer M."/>
        </authorList>
    </citation>
    <scope>NUCLEOTIDE SEQUENCE</scope>
</reference>
<dbReference type="InterPro" id="IPR004463">
    <property type="entry name" value="UDP-acyl_GlcNac_deAcase"/>
</dbReference>
<dbReference type="InterPro" id="IPR020568">
    <property type="entry name" value="Ribosomal_Su5_D2-typ_SF"/>
</dbReference>
<proteinExistence type="predicted"/>
<comment type="caution">
    <text evidence="1">The sequence shown here is derived from an EMBL/GenBank/DDBJ whole genome shotgun (WGS) entry which is preliminary data.</text>
</comment>
<organism evidence="1">
    <name type="scientific">mine drainage metagenome</name>
    <dbReference type="NCBI Taxonomy" id="410659"/>
    <lineage>
        <taxon>unclassified sequences</taxon>
        <taxon>metagenomes</taxon>
        <taxon>ecological metagenomes</taxon>
    </lineage>
</organism>
<dbReference type="InterPro" id="IPR011334">
    <property type="entry name" value="UDP-acyl_GlcNac_deAcase_C"/>
</dbReference>
<dbReference type="AlphaFoldDB" id="T1BZ35"/>
<dbReference type="GO" id="GO:0016020">
    <property type="term" value="C:membrane"/>
    <property type="evidence" value="ECO:0007669"/>
    <property type="project" value="GOC"/>
</dbReference>
<dbReference type="GO" id="GO:0009245">
    <property type="term" value="P:lipid A biosynthetic process"/>
    <property type="evidence" value="ECO:0007669"/>
    <property type="project" value="InterPro"/>
</dbReference>
<dbReference type="GO" id="GO:0103117">
    <property type="term" value="F:UDP-3-O-acyl-N-acetylglucosamine deacetylase activity"/>
    <property type="evidence" value="ECO:0007669"/>
    <property type="project" value="InterPro"/>
</dbReference>
<gene>
    <name evidence="1" type="ORF">B1A_04780</name>
</gene>
<dbReference type="PANTHER" id="PTHR33694:SF1">
    <property type="entry name" value="UDP-3-O-ACYL-N-ACETYLGLUCOSAMINE DEACETYLASE 1, MITOCHONDRIAL-RELATED"/>
    <property type="match status" value="1"/>
</dbReference>
<accession>T1BZ35</accession>
<name>T1BZ35_9ZZZZ</name>
<reference evidence="1" key="1">
    <citation type="submission" date="2013-08" db="EMBL/GenBank/DDBJ databases">
        <authorList>
            <person name="Mendez C."/>
            <person name="Richter M."/>
            <person name="Ferrer M."/>
            <person name="Sanchez J."/>
        </authorList>
    </citation>
    <scope>NUCLEOTIDE SEQUENCE</scope>
</reference>
<dbReference type="PANTHER" id="PTHR33694">
    <property type="entry name" value="UDP-3-O-ACYL-N-ACETYLGLUCOSAMINE DEACETYLASE 1, MITOCHONDRIAL-RELATED"/>
    <property type="match status" value="1"/>
</dbReference>